<keyword evidence="12 13" id="KW-0472">Membrane</keyword>
<evidence type="ECO:0000256" key="2">
    <source>
        <dbReference type="ARBA" id="ARBA00009819"/>
    </source>
</evidence>
<evidence type="ECO:0000256" key="11">
    <source>
        <dbReference type="ARBA" id="ARBA00023004"/>
    </source>
</evidence>
<evidence type="ECO:0000313" key="15">
    <source>
        <dbReference type="Proteomes" id="UP000244016"/>
    </source>
</evidence>
<evidence type="ECO:0000256" key="4">
    <source>
        <dbReference type="ARBA" id="ARBA00022475"/>
    </source>
</evidence>
<comment type="similarity">
    <text evidence="2 13">Belongs to the cytochrome ubiquinol oxidase subunit 1 family.</text>
</comment>
<comment type="caution">
    <text evidence="14">The sequence shown here is derived from an EMBL/GenBank/DDBJ whole genome shotgun (WGS) entry which is preliminary data.</text>
</comment>
<protein>
    <submittedName>
        <fullName evidence="14">Cytochrome d ubiquinol oxidase subunit I</fullName>
    </submittedName>
</protein>
<keyword evidence="10 13" id="KW-1133">Transmembrane helix</keyword>
<keyword evidence="9 13" id="KW-0249">Electron transport</keyword>
<keyword evidence="7 13" id="KW-0812">Transmembrane</keyword>
<dbReference type="Pfam" id="PF01654">
    <property type="entry name" value="Cyt_bd_oxida_I"/>
    <property type="match status" value="1"/>
</dbReference>
<evidence type="ECO:0000256" key="8">
    <source>
        <dbReference type="ARBA" id="ARBA00022723"/>
    </source>
</evidence>
<dbReference type="PANTHER" id="PTHR30365">
    <property type="entry name" value="CYTOCHROME D UBIQUINOL OXIDASE"/>
    <property type="match status" value="1"/>
</dbReference>
<keyword evidence="5" id="KW-0997">Cell inner membrane</keyword>
<evidence type="ECO:0000256" key="9">
    <source>
        <dbReference type="ARBA" id="ARBA00022982"/>
    </source>
</evidence>
<dbReference type="GO" id="GO:0005886">
    <property type="term" value="C:plasma membrane"/>
    <property type="evidence" value="ECO:0007669"/>
    <property type="project" value="UniProtKB-SubCell"/>
</dbReference>
<feature type="transmembrane region" description="Helical" evidence="13">
    <location>
        <begin position="56"/>
        <end position="75"/>
    </location>
</feature>
<evidence type="ECO:0000256" key="3">
    <source>
        <dbReference type="ARBA" id="ARBA00022448"/>
    </source>
</evidence>
<reference evidence="14 15" key="1">
    <citation type="submission" date="2017-08" db="EMBL/GenBank/DDBJ databases">
        <title>Burning lignite coal seam in the remote Altai Mountains harbors a hydrogen-driven thermophilic microbial community.</title>
        <authorList>
            <person name="Kadnikov V.V."/>
            <person name="Mardanov A.V."/>
            <person name="Ivasenko D."/>
            <person name="Beletsky A.V."/>
            <person name="Karnachuk O.V."/>
            <person name="Ravin N.V."/>
        </authorList>
    </citation>
    <scope>NUCLEOTIDE SEQUENCE [LARGE SCALE GENOMIC DNA]</scope>
    <source>
        <strain evidence="14">AL31</strain>
    </source>
</reference>
<evidence type="ECO:0000256" key="12">
    <source>
        <dbReference type="ARBA" id="ARBA00023136"/>
    </source>
</evidence>
<feature type="transmembrane region" description="Helical" evidence="13">
    <location>
        <begin position="226"/>
        <end position="246"/>
    </location>
</feature>
<evidence type="ECO:0000313" key="14">
    <source>
        <dbReference type="EMBL" id="PTQ50992.1"/>
    </source>
</evidence>
<dbReference type="GO" id="GO:0009055">
    <property type="term" value="F:electron transfer activity"/>
    <property type="evidence" value="ECO:0007669"/>
    <property type="project" value="UniProtKB-UniRule"/>
</dbReference>
<feature type="transmembrane region" description="Helical" evidence="13">
    <location>
        <begin position="183"/>
        <end position="205"/>
    </location>
</feature>
<keyword evidence="4 13" id="KW-1003">Cell membrane</keyword>
<keyword evidence="11 13" id="KW-0408">Iron</keyword>
<evidence type="ECO:0000256" key="10">
    <source>
        <dbReference type="ARBA" id="ARBA00022989"/>
    </source>
</evidence>
<evidence type="ECO:0000256" key="1">
    <source>
        <dbReference type="ARBA" id="ARBA00004429"/>
    </source>
</evidence>
<accession>A0A2T5G4A3</accession>
<dbReference type="GO" id="GO:0020037">
    <property type="term" value="F:heme binding"/>
    <property type="evidence" value="ECO:0007669"/>
    <property type="project" value="TreeGrafter"/>
</dbReference>
<sequence length="462" mass="52301">MPNQLVVDLSRLQFGLTAAFHFIFVPLTIGLIILVAVMESLYRRTKDEMYREMADFWGKLYAINFVLGVVTGITMEFQFGTNWSEYSKFMGDIFGIPLAIEALLAFFLESTFFGIWFFGRERWPQLRELSAWMVALGTNLSALWIITANGFMQHPVGYKIVEIDGRKLIHLENFWEVFFNPNVWWMLVHTILASYIVGSFFVLGVSAYHFLKGVSGRKREFFERSFRMALVMAVLATLLTAVTGHFQGVNTARTQPVKAAAFEAVWEGGKGVPFYLFSIPVPSQEKNILECCPIPYLGSFLYTNNPFGEVKGLKDFPAEDRPPVVVVTWAFRLMVGLGIYFLAVAVYTWWKYRRGGLEALERSPKLLKVLLYSIPLPYISHWLGWSVTEFGRQPWVVYGLMRTSEAVSPVSVGDVVFSLVGLTFFYGVLIVADIYLLSKLAKEGPHLEEAPGKGISGRPVEA</sequence>
<proteinExistence type="inferred from homology"/>
<gene>
    <name evidence="14" type="ORF">BLITH_1230</name>
</gene>
<feature type="transmembrane region" description="Helical" evidence="13">
    <location>
        <begin position="415"/>
        <end position="437"/>
    </location>
</feature>
<dbReference type="GO" id="GO:0046872">
    <property type="term" value="F:metal ion binding"/>
    <property type="evidence" value="ECO:0007669"/>
    <property type="project" value="UniProtKB-UniRule"/>
</dbReference>
<dbReference type="AlphaFoldDB" id="A0A2T5G4A3"/>
<dbReference type="EMBL" id="PEBW01000008">
    <property type="protein sequence ID" value="PTQ50992.1"/>
    <property type="molecule type" value="Genomic_DNA"/>
</dbReference>
<dbReference type="PIRSF" id="PIRSF006446">
    <property type="entry name" value="Cyt_quinol_oxidase_1"/>
    <property type="match status" value="1"/>
</dbReference>
<evidence type="ECO:0000256" key="13">
    <source>
        <dbReference type="PIRNR" id="PIRNR006446"/>
    </source>
</evidence>
<organism evidence="14 15">
    <name type="scientific">Brockia lithotrophica</name>
    <dbReference type="NCBI Taxonomy" id="933949"/>
    <lineage>
        <taxon>Bacteria</taxon>
        <taxon>Bacillati</taxon>
        <taxon>Bacillota</taxon>
        <taxon>Bacilli</taxon>
        <taxon>Bacillales</taxon>
        <taxon>Bacillales Family X. Incertae Sedis</taxon>
        <taxon>Brockia</taxon>
    </lineage>
</organism>
<dbReference type="PANTHER" id="PTHR30365:SF0">
    <property type="entry name" value="CYTOCHROME BD-I UBIQUINOL OXIDASE SUBUNIT 1"/>
    <property type="match status" value="1"/>
</dbReference>
<feature type="transmembrane region" description="Helical" evidence="13">
    <location>
        <begin position="329"/>
        <end position="349"/>
    </location>
</feature>
<evidence type="ECO:0000256" key="6">
    <source>
        <dbReference type="ARBA" id="ARBA00022617"/>
    </source>
</evidence>
<evidence type="ECO:0000256" key="5">
    <source>
        <dbReference type="ARBA" id="ARBA00022519"/>
    </source>
</evidence>
<dbReference type="InterPro" id="IPR002585">
    <property type="entry name" value="Cyt-d_ubiquinol_oxidase_su_1"/>
</dbReference>
<dbReference type="Proteomes" id="UP000244016">
    <property type="component" value="Unassembled WGS sequence"/>
</dbReference>
<name>A0A2T5G4A3_9BACL</name>
<feature type="transmembrane region" description="Helical" evidence="13">
    <location>
        <begin position="12"/>
        <end position="35"/>
    </location>
</feature>
<feature type="transmembrane region" description="Helical" evidence="13">
    <location>
        <begin position="131"/>
        <end position="152"/>
    </location>
</feature>
<keyword evidence="3 13" id="KW-0813">Transport</keyword>
<comment type="subcellular location">
    <subcellularLocation>
        <location evidence="1">Cell inner membrane</location>
        <topology evidence="1">Multi-pass membrane protein</topology>
    </subcellularLocation>
    <subcellularLocation>
        <location evidence="13">Cell membrane</location>
    </subcellularLocation>
</comment>
<dbReference type="GO" id="GO:0019646">
    <property type="term" value="P:aerobic electron transport chain"/>
    <property type="evidence" value="ECO:0007669"/>
    <property type="project" value="InterPro"/>
</dbReference>
<keyword evidence="8 13" id="KW-0479">Metal-binding</keyword>
<evidence type="ECO:0000256" key="7">
    <source>
        <dbReference type="ARBA" id="ARBA00022692"/>
    </source>
</evidence>
<dbReference type="GO" id="GO:0070069">
    <property type="term" value="C:cytochrome complex"/>
    <property type="evidence" value="ECO:0007669"/>
    <property type="project" value="UniProtKB-UniRule"/>
</dbReference>
<dbReference type="GO" id="GO:0016682">
    <property type="term" value="F:oxidoreductase activity, acting on diphenols and related substances as donors, oxygen as acceptor"/>
    <property type="evidence" value="ECO:0007669"/>
    <property type="project" value="TreeGrafter"/>
</dbReference>
<feature type="transmembrane region" description="Helical" evidence="13">
    <location>
        <begin position="95"/>
        <end position="119"/>
    </location>
</feature>
<keyword evidence="6 13" id="KW-0349">Heme</keyword>